<accession>A0A0V0QXT0</accession>
<proteinExistence type="predicted"/>
<reference evidence="2 3" key="1">
    <citation type="journal article" date="2015" name="Sci. Rep.">
        <title>Genome of the facultative scuticociliatosis pathogen Pseudocohnilembus persalinus provides insight into its virulence through horizontal gene transfer.</title>
        <authorList>
            <person name="Xiong J."/>
            <person name="Wang G."/>
            <person name="Cheng J."/>
            <person name="Tian M."/>
            <person name="Pan X."/>
            <person name="Warren A."/>
            <person name="Jiang C."/>
            <person name="Yuan D."/>
            <person name="Miao W."/>
        </authorList>
    </citation>
    <scope>NUCLEOTIDE SEQUENCE [LARGE SCALE GENOMIC DNA]</scope>
    <source>
        <strain evidence="2">36N120E</strain>
    </source>
</reference>
<feature type="compositionally biased region" description="Low complexity" evidence="1">
    <location>
        <begin position="128"/>
        <end position="151"/>
    </location>
</feature>
<sequence>MTYEWRIFKYLGGQKYLKEQQEFVKRWLKINSFNESDVDKRMDIYMIYKPLPFEHKQNFGIKFRDVKYDIKSNKYELSKIELKVRENINKRKEEKWTKIISQSLSKKIHFSMINNEDEESDTDYSGSQDQNQFENQQQNNLTQSQQSSQSYQILDNQNSSDLQKNNDDWEYNQAMGLKKEFQQENNQQMYGFQYKYDQSQSQEEIVQNLNQSQKSSSFSIIPSLIDSINSDFEQIQSENENYKNKMSFDNSFTKITEENKKYFGLPLEKSLEIQSAVLKQLSNYISNNEDKYGLKDFYIQAVEAKGNFDLVLVKKARFQDAFSESTFVGLEAITNPFLETQYFLTCNVEGKKEKFNSQEYILKKSFFLNHLGLKDPIYVMGYPESIEHYLQQNIKKAPQV</sequence>
<keyword evidence="3" id="KW-1185">Reference proteome</keyword>
<evidence type="ECO:0000256" key="1">
    <source>
        <dbReference type="SAM" id="MobiDB-lite"/>
    </source>
</evidence>
<dbReference type="AlphaFoldDB" id="A0A0V0QXT0"/>
<dbReference type="Proteomes" id="UP000054937">
    <property type="component" value="Unassembled WGS sequence"/>
</dbReference>
<comment type="caution">
    <text evidence="2">The sequence shown here is derived from an EMBL/GenBank/DDBJ whole genome shotgun (WGS) entry which is preliminary data.</text>
</comment>
<dbReference type="EMBL" id="LDAU01000090">
    <property type="protein sequence ID" value="KRX07006.1"/>
    <property type="molecule type" value="Genomic_DNA"/>
</dbReference>
<feature type="region of interest" description="Disordered" evidence="1">
    <location>
        <begin position="117"/>
        <end position="151"/>
    </location>
</feature>
<protein>
    <submittedName>
        <fullName evidence="2">Uncharacterized protein</fullName>
    </submittedName>
</protein>
<organism evidence="2 3">
    <name type="scientific">Pseudocohnilembus persalinus</name>
    <name type="common">Ciliate</name>
    <dbReference type="NCBI Taxonomy" id="266149"/>
    <lineage>
        <taxon>Eukaryota</taxon>
        <taxon>Sar</taxon>
        <taxon>Alveolata</taxon>
        <taxon>Ciliophora</taxon>
        <taxon>Intramacronucleata</taxon>
        <taxon>Oligohymenophorea</taxon>
        <taxon>Scuticociliatia</taxon>
        <taxon>Philasterida</taxon>
        <taxon>Pseudocohnilembidae</taxon>
        <taxon>Pseudocohnilembus</taxon>
    </lineage>
</organism>
<dbReference type="InParanoid" id="A0A0V0QXT0"/>
<evidence type="ECO:0000313" key="3">
    <source>
        <dbReference type="Proteomes" id="UP000054937"/>
    </source>
</evidence>
<evidence type="ECO:0000313" key="2">
    <source>
        <dbReference type="EMBL" id="KRX07006.1"/>
    </source>
</evidence>
<name>A0A0V0QXT0_PSEPJ</name>
<gene>
    <name evidence="2" type="ORF">PPERSA_07169</name>
</gene>